<dbReference type="GO" id="GO:0005737">
    <property type="term" value="C:cytoplasm"/>
    <property type="evidence" value="ECO:0007669"/>
    <property type="project" value="TreeGrafter"/>
</dbReference>
<keyword evidence="6" id="KW-1185">Reference proteome</keyword>
<dbReference type="SUPFAM" id="SSF53649">
    <property type="entry name" value="Alkaline phosphatase-like"/>
    <property type="match status" value="1"/>
</dbReference>
<comment type="caution">
    <text evidence="5">The sequence shown here is derived from an EMBL/GenBank/DDBJ whole genome shotgun (WGS) entry which is preliminary data.</text>
</comment>
<gene>
    <name evidence="5" type="ORF">HBA54_14590</name>
</gene>
<feature type="region of interest" description="Disordered" evidence="3">
    <location>
        <begin position="100"/>
        <end position="119"/>
    </location>
</feature>
<feature type="compositionally biased region" description="Polar residues" evidence="3">
    <location>
        <begin position="102"/>
        <end position="111"/>
    </location>
</feature>
<proteinExistence type="predicted"/>
<evidence type="ECO:0000256" key="3">
    <source>
        <dbReference type="SAM" id="MobiDB-lite"/>
    </source>
</evidence>
<evidence type="ECO:0000256" key="2">
    <source>
        <dbReference type="ARBA" id="ARBA00022801"/>
    </source>
</evidence>
<dbReference type="PANTHER" id="PTHR45953">
    <property type="entry name" value="IDURONATE 2-SULFATASE"/>
    <property type="match status" value="1"/>
</dbReference>
<dbReference type="PANTHER" id="PTHR45953:SF1">
    <property type="entry name" value="IDURONATE 2-SULFATASE"/>
    <property type="match status" value="1"/>
</dbReference>
<keyword evidence="1" id="KW-0479">Metal-binding</keyword>
<dbReference type="CDD" id="cd16028">
    <property type="entry name" value="PMH"/>
    <property type="match status" value="1"/>
</dbReference>
<dbReference type="RefSeq" id="WP_167225806.1">
    <property type="nucleotide sequence ID" value="NZ_JAAQPH010000010.1"/>
</dbReference>
<evidence type="ECO:0000256" key="1">
    <source>
        <dbReference type="ARBA" id="ARBA00022723"/>
    </source>
</evidence>
<dbReference type="AlphaFoldDB" id="A0A967EYN4"/>
<dbReference type="Pfam" id="PF00884">
    <property type="entry name" value="Sulfatase"/>
    <property type="match status" value="1"/>
</dbReference>
<dbReference type="InterPro" id="IPR017850">
    <property type="entry name" value="Alkaline_phosphatase_core_sf"/>
</dbReference>
<evidence type="ECO:0000259" key="4">
    <source>
        <dbReference type="Pfam" id="PF00884"/>
    </source>
</evidence>
<dbReference type="GO" id="GO:0046872">
    <property type="term" value="F:metal ion binding"/>
    <property type="evidence" value="ECO:0007669"/>
    <property type="project" value="UniProtKB-KW"/>
</dbReference>
<keyword evidence="2" id="KW-0378">Hydrolase</keyword>
<name>A0A967EYN4_9PROT</name>
<evidence type="ECO:0000313" key="5">
    <source>
        <dbReference type="EMBL" id="NIA69829.1"/>
    </source>
</evidence>
<dbReference type="InterPro" id="IPR000917">
    <property type="entry name" value="Sulfatase_N"/>
</dbReference>
<dbReference type="EMBL" id="JAAQPH010000010">
    <property type="protein sequence ID" value="NIA69829.1"/>
    <property type="molecule type" value="Genomic_DNA"/>
</dbReference>
<feature type="domain" description="Sulfatase N-terminal" evidence="4">
    <location>
        <begin position="5"/>
        <end position="380"/>
    </location>
</feature>
<sequence>MAEAPNILLITADQWRGDCLGPAGHPVLRTPAIDDLSARGVTFARHYAQAAPCSPGRASLYTGLYQMNHRVLRNGTPLDARHDNIALALQRRGYEPRLFGYTDQSIDPRTTTPDDPRLNSYEGVLPGFTAEAKLTEDNKPWFDWMTARGHDLPEDPWALFLPPEGRPRFPTTAPPRFSQDETETAFLTDAFVDWLSEQPKDGPWCAHVSFLRPHPPFVVPEPFNTLYDPASGPAFRRAVDPATEAAQHPYLAYWLDQAKAAGFCFVEDGESLLTDWPEEAFRNVRATYWGMISEVDRQIGRLTAALQARGAWDDTIIVLTSDHGEMMGDHWTLGKFGYFDQAYHIPLIVRDPRHPEGFGGRVSDFTEAVDVMPTLVELSGASRDGPADGRSLSPFVHGERPVDWRREAHWEFDFREVTGGGAQGALGLELDDCSLAVIRDERYKYVHFTGLPPLLFDLQEDPDELRNLADDADYLAPRLAMAEKLLAWRSRYLDRRLTGIALTPDGPLEARR</sequence>
<dbReference type="Gene3D" id="3.40.720.10">
    <property type="entry name" value="Alkaline Phosphatase, subunit A"/>
    <property type="match status" value="1"/>
</dbReference>
<dbReference type="Proteomes" id="UP000761264">
    <property type="component" value="Unassembled WGS sequence"/>
</dbReference>
<protein>
    <submittedName>
        <fullName evidence="5">Alkaline phosphatase family protein</fullName>
    </submittedName>
</protein>
<evidence type="ECO:0000313" key="6">
    <source>
        <dbReference type="Proteomes" id="UP000761264"/>
    </source>
</evidence>
<dbReference type="GO" id="GO:0008484">
    <property type="term" value="F:sulfuric ester hydrolase activity"/>
    <property type="evidence" value="ECO:0007669"/>
    <property type="project" value="TreeGrafter"/>
</dbReference>
<accession>A0A967EYN4</accession>
<organism evidence="5 6">
    <name type="scientific">Pelagibius litoralis</name>
    <dbReference type="NCBI Taxonomy" id="374515"/>
    <lineage>
        <taxon>Bacteria</taxon>
        <taxon>Pseudomonadati</taxon>
        <taxon>Pseudomonadota</taxon>
        <taxon>Alphaproteobacteria</taxon>
        <taxon>Rhodospirillales</taxon>
        <taxon>Rhodovibrionaceae</taxon>
        <taxon>Pelagibius</taxon>
    </lineage>
</organism>
<reference evidence="5" key="1">
    <citation type="submission" date="2020-03" db="EMBL/GenBank/DDBJ databases">
        <title>Genome of Pelagibius litoralis DSM 21314T.</title>
        <authorList>
            <person name="Wang G."/>
        </authorList>
    </citation>
    <scope>NUCLEOTIDE SEQUENCE</scope>
    <source>
        <strain evidence="5">DSM 21314</strain>
    </source>
</reference>